<name>A0A2P6S423_ROSCH</name>
<keyword evidence="2" id="KW-1185">Reference proteome</keyword>
<comment type="caution">
    <text evidence="1">The sequence shown here is derived from an EMBL/GenBank/DDBJ whole genome shotgun (WGS) entry which is preliminary data.</text>
</comment>
<dbReference type="GO" id="GO:0005975">
    <property type="term" value="P:carbohydrate metabolic process"/>
    <property type="evidence" value="ECO:0007669"/>
    <property type="project" value="InterPro"/>
</dbReference>
<dbReference type="Proteomes" id="UP000238479">
    <property type="component" value="Chromosome 2"/>
</dbReference>
<reference evidence="1 2" key="1">
    <citation type="journal article" date="2018" name="Nat. Genet.">
        <title>The Rosa genome provides new insights in the design of modern roses.</title>
        <authorList>
            <person name="Bendahmane M."/>
        </authorList>
    </citation>
    <scope>NUCLEOTIDE SEQUENCE [LARGE SCALE GENOMIC DNA]</scope>
    <source>
        <strain evidence="2">cv. Old Blush</strain>
    </source>
</reference>
<gene>
    <name evidence="1" type="ORF">RchiOBHm_Chr2g0166391</name>
</gene>
<dbReference type="Gramene" id="PRQ53427">
    <property type="protein sequence ID" value="PRQ53427"/>
    <property type="gene ID" value="RchiOBHm_Chr2g0166391"/>
</dbReference>
<evidence type="ECO:0000313" key="2">
    <source>
        <dbReference type="Proteomes" id="UP000238479"/>
    </source>
</evidence>
<sequence length="88" mass="9984">MLFVGELASDLLLIMQNILKEVNKLRSTAVRLASHLAQVPSSAVHFKDVSQSMHLTHRQQFQGFIRVSVTQEHKATKMKPTTPFLEIK</sequence>
<protein>
    <submittedName>
        <fullName evidence="1">Uncharacterized protein</fullName>
    </submittedName>
</protein>
<accession>A0A2P6S423</accession>
<evidence type="ECO:0000313" key="1">
    <source>
        <dbReference type="EMBL" id="PRQ53427.1"/>
    </source>
</evidence>
<dbReference type="InterPro" id="IPR044218">
    <property type="entry name" value="SWEETIE"/>
</dbReference>
<dbReference type="EMBL" id="PDCK01000040">
    <property type="protein sequence ID" value="PRQ53427.1"/>
    <property type="molecule type" value="Genomic_DNA"/>
</dbReference>
<dbReference type="STRING" id="74649.A0A2P6S423"/>
<dbReference type="AlphaFoldDB" id="A0A2P6S423"/>
<proteinExistence type="predicted"/>
<dbReference type="PANTHER" id="PTHR46975:SF2">
    <property type="entry name" value="PROTEIN SWEETIE"/>
    <property type="match status" value="1"/>
</dbReference>
<organism evidence="1 2">
    <name type="scientific">Rosa chinensis</name>
    <name type="common">China rose</name>
    <dbReference type="NCBI Taxonomy" id="74649"/>
    <lineage>
        <taxon>Eukaryota</taxon>
        <taxon>Viridiplantae</taxon>
        <taxon>Streptophyta</taxon>
        <taxon>Embryophyta</taxon>
        <taxon>Tracheophyta</taxon>
        <taxon>Spermatophyta</taxon>
        <taxon>Magnoliopsida</taxon>
        <taxon>eudicotyledons</taxon>
        <taxon>Gunneridae</taxon>
        <taxon>Pentapetalae</taxon>
        <taxon>rosids</taxon>
        <taxon>fabids</taxon>
        <taxon>Rosales</taxon>
        <taxon>Rosaceae</taxon>
        <taxon>Rosoideae</taxon>
        <taxon>Rosoideae incertae sedis</taxon>
        <taxon>Rosa</taxon>
    </lineage>
</organism>
<dbReference type="PANTHER" id="PTHR46975">
    <property type="entry name" value="PROTEIN SWEETIE"/>
    <property type="match status" value="1"/>
</dbReference>